<protein>
    <submittedName>
        <fullName evidence="2">Uncharacterized protein</fullName>
    </submittedName>
</protein>
<organism evidence="2">
    <name type="scientific">Chaetoceros debilis</name>
    <dbReference type="NCBI Taxonomy" id="122233"/>
    <lineage>
        <taxon>Eukaryota</taxon>
        <taxon>Sar</taxon>
        <taxon>Stramenopiles</taxon>
        <taxon>Ochrophyta</taxon>
        <taxon>Bacillariophyta</taxon>
        <taxon>Coscinodiscophyceae</taxon>
        <taxon>Chaetocerotophycidae</taxon>
        <taxon>Chaetocerotales</taxon>
        <taxon>Chaetocerotaceae</taxon>
        <taxon>Chaetoceros</taxon>
    </lineage>
</organism>
<accession>A0A7S3PUH6</accession>
<evidence type="ECO:0000256" key="1">
    <source>
        <dbReference type="SAM" id="MobiDB-lite"/>
    </source>
</evidence>
<name>A0A7S3PUH6_9STRA</name>
<reference evidence="2" key="1">
    <citation type="submission" date="2021-01" db="EMBL/GenBank/DDBJ databases">
        <authorList>
            <person name="Corre E."/>
            <person name="Pelletier E."/>
            <person name="Niang G."/>
            <person name="Scheremetjew M."/>
            <person name="Finn R."/>
            <person name="Kale V."/>
            <person name="Holt S."/>
            <person name="Cochrane G."/>
            <person name="Meng A."/>
            <person name="Brown T."/>
            <person name="Cohen L."/>
        </authorList>
    </citation>
    <scope>NUCLEOTIDE SEQUENCE</scope>
    <source>
        <strain evidence="2">MM31A-1</strain>
    </source>
</reference>
<proteinExistence type="predicted"/>
<dbReference type="EMBL" id="HBIO01001309">
    <property type="protein sequence ID" value="CAE0456082.1"/>
    <property type="molecule type" value="Transcribed_RNA"/>
</dbReference>
<sequence length="318" mass="37091">MEEITNQPQRSTQRSCTSPEEETSTRNQLYCQLKFYTLNGHLRPLLATLQKLLIFEKSRRKLDMTDAQYLTKLILSPDTRDRCCLYYACQQGHHNIVDFFLCLHFVSGFSVARFPESVIMAQPFERWFNVLLKQRNIFGTDICTLMEYNECIMIGQDLQNLFKRDIQTARDVVNRLRSMLEENPKSSTVSNFRADEKTKFVKDCIHAKLNRILLELEEVKMRVRTKKALPQLNYTESDDYTCDDDIDCVSLMSDSYDCESGALQDHMSGIYSFERCDHLLSYDEISKADQEEDMITDIETDKLEEAAFEGGWFLVADI</sequence>
<evidence type="ECO:0000313" key="2">
    <source>
        <dbReference type="EMBL" id="CAE0456082.1"/>
    </source>
</evidence>
<feature type="region of interest" description="Disordered" evidence="1">
    <location>
        <begin position="1"/>
        <end position="21"/>
    </location>
</feature>
<gene>
    <name evidence="2" type="ORF">CDEB00056_LOCUS923</name>
</gene>
<feature type="compositionally biased region" description="Polar residues" evidence="1">
    <location>
        <begin position="1"/>
        <end position="18"/>
    </location>
</feature>
<dbReference type="AlphaFoldDB" id="A0A7S3PUH6"/>